<gene>
    <name evidence="3" type="primary">ORF87925</name>
</gene>
<proteinExistence type="predicted"/>
<dbReference type="PROSITE" id="PS50106">
    <property type="entry name" value="PDZ"/>
    <property type="match status" value="1"/>
</dbReference>
<dbReference type="AlphaFoldDB" id="A0A0B6ZYP0"/>
<feature type="non-terminal residue" evidence="3">
    <location>
        <position position="1"/>
    </location>
</feature>
<organism evidence="3">
    <name type="scientific">Arion vulgaris</name>
    <dbReference type="NCBI Taxonomy" id="1028688"/>
    <lineage>
        <taxon>Eukaryota</taxon>
        <taxon>Metazoa</taxon>
        <taxon>Spiralia</taxon>
        <taxon>Lophotrochozoa</taxon>
        <taxon>Mollusca</taxon>
        <taxon>Gastropoda</taxon>
        <taxon>Heterobranchia</taxon>
        <taxon>Euthyneura</taxon>
        <taxon>Panpulmonata</taxon>
        <taxon>Eupulmonata</taxon>
        <taxon>Stylommatophora</taxon>
        <taxon>Helicina</taxon>
        <taxon>Arionoidea</taxon>
        <taxon>Arionidae</taxon>
        <taxon>Arion</taxon>
    </lineage>
</organism>
<feature type="domain" description="PDZ" evidence="2">
    <location>
        <begin position="169"/>
        <end position="221"/>
    </location>
</feature>
<feature type="non-terminal residue" evidence="3">
    <location>
        <position position="302"/>
    </location>
</feature>
<dbReference type="InterPro" id="IPR001478">
    <property type="entry name" value="PDZ"/>
</dbReference>
<feature type="region of interest" description="Disordered" evidence="1">
    <location>
        <begin position="268"/>
        <end position="302"/>
    </location>
</feature>
<dbReference type="EMBL" id="HACG01026848">
    <property type="protein sequence ID" value="CEK73713.1"/>
    <property type="molecule type" value="Transcribed_RNA"/>
</dbReference>
<evidence type="ECO:0000256" key="1">
    <source>
        <dbReference type="SAM" id="MobiDB-lite"/>
    </source>
</evidence>
<name>A0A0B6ZYP0_9EUPU</name>
<dbReference type="InterPro" id="IPR036034">
    <property type="entry name" value="PDZ_sf"/>
</dbReference>
<protein>
    <recommendedName>
        <fullName evidence="2">PDZ domain-containing protein</fullName>
    </recommendedName>
</protein>
<evidence type="ECO:0000259" key="2">
    <source>
        <dbReference type="PROSITE" id="PS50106"/>
    </source>
</evidence>
<dbReference type="SUPFAM" id="SSF50156">
    <property type="entry name" value="PDZ domain-like"/>
    <property type="match status" value="1"/>
</dbReference>
<feature type="compositionally biased region" description="Polar residues" evidence="1">
    <location>
        <begin position="285"/>
        <end position="302"/>
    </location>
</feature>
<reference evidence="3" key="1">
    <citation type="submission" date="2014-12" db="EMBL/GenBank/DDBJ databases">
        <title>Insight into the proteome of Arion vulgaris.</title>
        <authorList>
            <person name="Aradska J."/>
            <person name="Bulat T."/>
            <person name="Smidak R."/>
            <person name="Sarate P."/>
            <person name="Gangsoo J."/>
            <person name="Sialana F."/>
            <person name="Bilban M."/>
            <person name="Lubec G."/>
        </authorList>
    </citation>
    <scope>NUCLEOTIDE SEQUENCE</scope>
    <source>
        <tissue evidence="3">Skin</tissue>
    </source>
</reference>
<sequence>EIYNEDFIFQQTSAISEPSHFQSFSTEIDLLENDIPLIETKMLIPMSSVSTANSETGSEVKKKSANNPDTKTASGDLVYKADNIVQEQVVLQPQDNILATVTSKRKWSLRSNKCKSPVLVGKCGVPVETGNIDDIFAKVLQHSDLVNLIDKANAVLDAISASINLHLMIVHLHRDGDGVPLGVDLKHEGGNWFKVSGIKKGSPVWEEGGAKVGDWLVAVDSLWCDHVNVMRFLSRMSMPKHDSLLVFTRQETSVEDIVSPVQETILTSTQEAPQAKKRLHKPSEQKQQLFSENVQASSVNAA</sequence>
<evidence type="ECO:0000313" key="3">
    <source>
        <dbReference type="EMBL" id="CEK73713.1"/>
    </source>
</evidence>
<accession>A0A0B6ZYP0</accession>